<dbReference type="EMBL" id="KL649645">
    <property type="protein sequence ID" value="KEY63876.1"/>
    <property type="molecule type" value="Genomic_DNA"/>
</dbReference>
<protein>
    <recommendedName>
        <fullName evidence="4">Inosine/uridine-preferring nucleoside hydrolase domain-containing protein</fullName>
    </recommendedName>
</protein>
<evidence type="ECO:0008006" key="4">
    <source>
        <dbReference type="Google" id="ProtNLM"/>
    </source>
</evidence>
<feature type="signal peptide" evidence="1">
    <location>
        <begin position="1"/>
        <end position="20"/>
    </location>
</feature>
<dbReference type="HOGENOM" id="CLU_055874_0_1_1"/>
<name>A0A084AEZ7_STACB</name>
<dbReference type="Proteomes" id="UP000028045">
    <property type="component" value="Unassembled WGS sequence"/>
</dbReference>
<proteinExistence type="predicted"/>
<evidence type="ECO:0000256" key="1">
    <source>
        <dbReference type="SAM" id="SignalP"/>
    </source>
</evidence>
<accession>A0A084AEZ7</accession>
<organism evidence="2 3">
    <name type="scientific">Stachybotrys chartarum (strain CBS 109288 / IBT 7711)</name>
    <name type="common">Toxic black mold</name>
    <name type="synonym">Stilbospora chartarum</name>
    <dbReference type="NCBI Taxonomy" id="1280523"/>
    <lineage>
        <taxon>Eukaryota</taxon>
        <taxon>Fungi</taxon>
        <taxon>Dikarya</taxon>
        <taxon>Ascomycota</taxon>
        <taxon>Pezizomycotina</taxon>
        <taxon>Sordariomycetes</taxon>
        <taxon>Hypocreomycetidae</taxon>
        <taxon>Hypocreales</taxon>
        <taxon>Stachybotryaceae</taxon>
        <taxon>Stachybotrys</taxon>
    </lineage>
</organism>
<keyword evidence="3" id="KW-1185">Reference proteome</keyword>
<feature type="chain" id="PRO_5001770725" description="Inosine/uridine-preferring nucleoside hydrolase domain-containing protein" evidence="1">
    <location>
        <begin position="21"/>
        <end position="197"/>
    </location>
</feature>
<keyword evidence="1" id="KW-0732">Signal</keyword>
<dbReference type="AlphaFoldDB" id="A0A084AEZ7"/>
<evidence type="ECO:0000313" key="3">
    <source>
        <dbReference type="Proteomes" id="UP000028045"/>
    </source>
</evidence>
<dbReference type="InterPro" id="IPR036452">
    <property type="entry name" value="Ribo_hydro-like"/>
</dbReference>
<gene>
    <name evidence="2" type="ORF">S7711_11549</name>
</gene>
<dbReference type="Gene3D" id="3.90.245.10">
    <property type="entry name" value="Ribonucleoside hydrolase-like"/>
    <property type="match status" value="1"/>
</dbReference>
<dbReference type="PANTHER" id="PTHR43264:SF1">
    <property type="entry name" value="INOSINE_URIDINE-PREFERRING NUCLEOSIDE HYDROLASE DOMAIN-CONTAINING PROTEIN"/>
    <property type="match status" value="1"/>
</dbReference>
<sequence>MKVVFFASALLALSSPHVAARNNIILETDLFSDDVGALLLATTLEQSNLLAVSINVPSSYSALAASAVLGYYGHASTPIRIAKPMTYKTFFNGWAFKLGEFASKIGYHFKECSSLAWDATDIEKMSVNETWDAVKLYRKVLSEAGSESITICSIGFFNNLSGLLNSIADEYSSLSGPELIAAKVKELVIMGGRVSCG</sequence>
<dbReference type="GO" id="GO:0016799">
    <property type="term" value="F:hydrolase activity, hydrolyzing N-glycosyl compounds"/>
    <property type="evidence" value="ECO:0007669"/>
    <property type="project" value="InterPro"/>
</dbReference>
<dbReference type="PANTHER" id="PTHR43264">
    <property type="match status" value="1"/>
</dbReference>
<reference evidence="2 3" key="1">
    <citation type="journal article" date="2014" name="BMC Genomics">
        <title>Comparative genome sequencing reveals chemotype-specific gene clusters in the toxigenic black mold Stachybotrys.</title>
        <authorList>
            <person name="Semeiks J."/>
            <person name="Borek D."/>
            <person name="Otwinowski Z."/>
            <person name="Grishin N.V."/>
        </authorList>
    </citation>
    <scope>NUCLEOTIDE SEQUENCE [LARGE SCALE GENOMIC DNA]</scope>
    <source>
        <strain evidence="3">CBS 109288 / IBT 7711</strain>
    </source>
</reference>
<evidence type="ECO:0000313" key="2">
    <source>
        <dbReference type="EMBL" id="KEY63876.1"/>
    </source>
</evidence>
<dbReference type="SUPFAM" id="SSF53590">
    <property type="entry name" value="Nucleoside hydrolase"/>
    <property type="match status" value="1"/>
</dbReference>